<dbReference type="GO" id="GO:0005737">
    <property type="term" value="C:cytoplasm"/>
    <property type="evidence" value="ECO:0007669"/>
    <property type="project" value="UniProtKB-ARBA"/>
</dbReference>
<dbReference type="GeneTree" id="ENSGT00940000159980"/>
<dbReference type="InterPro" id="IPR001810">
    <property type="entry name" value="F-box_dom"/>
</dbReference>
<accession>K7E7A0</accession>
<evidence type="ECO:0000256" key="1">
    <source>
        <dbReference type="ARBA" id="ARBA00022786"/>
    </source>
</evidence>
<dbReference type="eggNOG" id="ENOG502RZA6">
    <property type="taxonomic scope" value="Eukaryota"/>
</dbReference>
<dbReference type="InterPro" id="IPR008979">
    <property type="entry name" value="Galactose-bd-like_sf"/>
</dbReference>
<feature type="region of interest" description="Disordered" evidence="2">
    <location>
        <begin position="253"/>
        <end position="275"/>
    </location>
</feature>
<dbReference type="Gene3D" id="2.60.120.260">
    <property type="entry name" value="Galactose-binding domain-like"/>
    <property type="match status" value="1"/>
</dbReference>
<dbReference type="SUPFAM" id="SSF81383">
    <property type="entry name" value="F-box domain"/>
    <property type="match status" value="1"/>
</dbReference>
<dbReference type="STRING" id="9258.ENSOANP00000029407"/>
<dbReference type="HOGENOM" id="CLU_095930_0_0_1"/>
<dbReference type="AlphaFoldDB" id="K7E7A0"/>
<reference evidence="5 6" key="1">
    <citation type="journal article" date="2008" name="Nature">
        <title>Genome analysis of the platypus reveals unique signatures of evolution.</title>
        <authorList>
            <person name="Warren W.C."/>
            <person name="Hillier L.W."/>
            <person name="Marshall Graves J.A."/>
            <person name="Birney E."/>
            <person name="Ponting C.P."/>
            <person name="Grutzner F."/>
            <person name="Belov K."/>
            <person name="Miller W."/>
            <person name="Clarke L."/>
            <person name="Chinwalla A.T."/>
            <person name="Yang S.P."/>
            <person name="Heger A."/>
            <person name="Locke D.P."/>
            <person name="Miethke P."/>
            <person name="Waters P.D."/>
            <person name="Veyrunes F."/>
            <person name="Fulton L."/>
            <person name="Fulton B."/>
            <person name="Graves T."/>
            <person name="Wallis J."/>
            <person name="Puente X.S."/>
            <person name="Lopez-Otin C."/>
            <person name="Ordonez G.R."/>
            <person name="Eichler E.E."/>
            <person name="Chen L."/>
            <person name="Cheng Z."/>
            <person name="Deakin J.E."/>
            <person name="Alsop A."/>
            <person name="Thompson K."/>
            <person name="Kirby P."/>
            <person name="Papenfuss A.T."/>
            <person name="Wakefield M.J."/>
            <person name="Olender T."/>
            <person name="Lancet D."/>
            <person name="Huttley G.A."/>
            <person name="Smit A.F."/>
            <person name="Pask A."/>
            <person name="Temple-Smith P."/>
            <person name="Batzer M.A."/>
            <person name="Walker J.A."/>
            <person name="Konkel M.K."/>
            <person name="Harris R.S."/>
            <person name="Whittington C.M."/>
            <person name="Wong E.S."/>
            <person name="Gemmell N.J."/>
            <person name="Buschiazzo E."/>
            <person name="Vargas Jentzsch I.M."/>
            <person name="Merkel A."/>
            <person name="Schmitz J."/>
            <person name="Zemann A."/>
            <person name="Churakov G."/>
            <person name="Kriegs J.O."/>
            <person name="Brosius J."/>
            <person name="Murchison E.P."/>
            <person name="Sachidanandam R."/>
            <person name="Smith C."/>
            <person name="Hannon G.J."/>
            <person name="Tsend-Ayush E."/>
            <person name="McMillan D."/>
            <person name="Attenborough R."/>
            <person name="Rens W."/>
            <person name="Ferguson-Smith M."/>
            <person name="Lefevre C.M."/>
            <person name="Sharp J.A."/>
            <person name="Nicholas K.R."/>
            <person name="Ray D.A."/>
            <person name="Kube M."/>
            <person name="Reinhardt R."/>
            <person name="Pringle T.H."/>
            <person name="Taylor J."/>
            <person name="Jones R.C."/>
            <person name="Nixon B."/>
            <person name="Dacheux J.L."/>
            <person name="Niwa H."/>
            <person name="Sekita Y."/>
            <person name="Huang X."/>
            <person name="Stark A."/>
            <person name="Kheradpour P."/>
            <person name="Kellis M."/>
            <person name="Flicek P."/>
            <person name="Chen Y."/>
            <person name="Webber C."/>
            <person name="Hardison R."/>
            <person name="Nelson J."/>
            <person name="Hallsworth-Pepin K."/>
            <person name="Delehaunty K."/>
            <person name="Markovic C."/>
            <person name="Minx P."/>
            <person name="Feng Y."/>
            <person name="Kremitzki C."/>
            <person name="Mitreva M."/>
            <person name="Glasscock J."/>
            <person name="Wylie T."/>
            <person name="Wohldmann P."/>
            <person name="Thiru P."/>
            <person name="Nhan M.N."/>
            <person name="Pohl C.S."/>
            <person name="Smith S.M."/>
            <person name="Hou S."/>
            <person name="Nefedov M."/>
            <person name="de Jong P.J."/>
            <person name="Renfree M.B."/>
            <person name="Mardis E.R."/>
            <person name="Wilson R.K."/>
        </authorList>
    </citation>
    <scope>NUCLEOTIDE SEQUENCE [LARGE SCALE GENOMIC DNA]</scope>
    <source>
        <strain evidence="5 6">Glennie</strain>
    </source>
</reference>
<dbReference type="Proteomes" id="UP000002279">
    <property type="component" value="Chromosome 5"/>
</dbReference>
<dbReference type="PANTHER" id="PTHR12125:SF12">
    <property type="entry name" value="F-BOX ONLY PROTEIN 6"/>
    <property type="match status" value="1"/>
</dbReference>
<dbReference type="SMART" id="SM00256">
    <property type="entry name" value="FBOX"/>
    <property type="match status" value="1"/>
</dbReference>
<keyword evidence="1" id="KW-0833">Ubl conjugation pathway</keyword>
<evidence type="ECO:0000313" key="5">
    <source>
        <dbReference type="Ensembl" id="ENSOANP00000029407.2"/>
    </source>
</evidence>
<keyword evidence="6" id="KW-1185">Reference proteome</keyword>
<dbReference type="Bgee" id="ENSOANG00000041756">
    <property type="expression patterns" value="Expressed in endometrium and 8 other cell types or tissues"/>
</dbReference>
<protein>
    <submittedName>
        <fullName evidence="5">F-box protein 6</fullName>
    </submittedName>
</protein>
<evidence type="ECO:0000313" key="6">
    <source>
        <dbReference type="Proteomes" id="UP000002279"/>
    </source>
</evidence>
<gene>
    <name evidence="5" type="primary">FBXO6</name>
</gene>
<dbReference type="SMART" id="SM01198">
    <property type="entry name" value="FBA"/>
    <property type="match status" value="1"/>
</dbReference>
<dbReference type="FunFam" id="2.60.120.260:FF:000012">
    <property type="entry name" value="F-box only protein 2"/>
    <property type="match status" value="1"/>
</dbReference>
<dbReference type="Gene3D" id="1.20.1280.50">
    <property type="match status" value="1"/>
</dbReference>
<evidence type="ECO:0000259" key="4">
    <source>
        <dbReference type="PROSITE" id="PS51114"/>
    </source>
</evidence>
<dbReference type="PROSITE" id="PS51114">
    <property type="entry name" value="FBA"/>
    <property type="match status" value="1"/>
</dbReference>
<reference evidence="5" key="3">
    <citation type="submission" date="2025-09" db="UniProtKB">
        <authorList>
            <consortium name="Ensembl"/>
        </authorList>
    </citation>
    <scope>IDENTIFICATION</scope>
    <source>
        <strain evidence="5">Glennie</strain>
    </source>
</reference>
<dbReference type="Pfam" id="PF04300">
    <property type="entry name" value="FBA"/>
    <property type="match status" value="1"/>
</dbReference>
<dbReference type="Pfam" id="PF12937">
    <property type="entry name" value="F-box-like"/>
    <property type="match status" value="1"/>
</dbReference>
<evidence type="ECO:0000256" key="2">
    <source>
        <dbReference type="SAM" id="MobiDB-lite"/>
    </source>
</evidence>
<dbReference type="FunFam" id="1.20.1280.50:FF:000002">
    <property type="entry name" value="F-box only protein 44"/>
    <property type="match status" value="1"/>
</dbReference>
<proteinExistence type="predicted"/>
<feature type="domain" description="FBA" evidence="4">
    <location>
        <begin position="69"/>
        <end position="250"/>
    </location>
</feature>
<organism evidence="5 6">
    <name type="scientific">Ornithorhynchus anatinus</name>
    <name type="common">Duckbill platypus</name>
    <dbReference type="NCBI Taxonomy" id="9258"/>
    <lineage>
        <taxon>Eukaryota</taxon>
        <taxon>Metazoa</taxon>
        <taxon>Chordata</taxon>
        <taxon>Craniata</taxon>
        <taxon>Vertebrata</taxon>
        <taxon>Euteleostomi</taxon>
        <taxon>Mammalia</taxon>
        <taxon>Monotremata</taxon>
        <taxon>Ornithorhynchidae</taxon>
        <taxon>Ornithorhynchus</taxon>
    </lineage>
</organism>
<dbReference type="InterPro" id="IPR007397">
    <property type="entry name" value="F-box-assoc_dom"/>
</dbReference>
<name>K7E7A0_ORNAN</name>
<dbReference type="CDD" id="cd22168">
    <property type="entry name" value="F-box_FBXO6-like"/>
    <property type="match status" value="1"/>
</dbReference>
<dbReference type="Ensembl" id="ENSOANT00000038651.2">
    <property type="protein sequence ID" value="ENSOANP00000029407.2"/>
    <property type="gene ID" value="ENSOANG00000041756.1"/>
</dbReference>
<dbReference type="PROSITE" id="PS50181">
    <property type="entry name" value="FBOX"/>
    <property type="match status" value="1"/>
</dbReference>
<reference evidence="5" key="2">
    <citation type="submission" date="2025-08" db="UniProtKB">
        <authorList>
            <consortium name="Ensembl"/>
        </authorList>
    </citation>
    <scope>IDENTIFICATION</scope>
    <source>
        <strain evidence="5">Glennie</strain>
    </source>
</reference>
<feature type="domain" description="F-box" evidence="3">
    <location>
        <begin position="1"/>
        <end position="48"/>
    </location>
</feature>
<dbReference type="PANTHER" id="PTHR12125">
    <property type="entry name" value="F-BOX ONLY PROTEIN 6-LIKE PROTEIN"/>
    <property type="match status" value="1"/>
</dbReference>
<sequence>MTTINELPENILLELFSLVPARELLLRCRPVCSLWRDVIDLPSLWKRKCQREGFISDRWDRPVADWKIFYFLCSLKKNLIRNPCAEEELGSWLIDENGGDNWNIENLPGEHGQEFPDPRVRKYFVTSYGLCLKSQIINLKEEGYWDELLDNIKPAIVVEDWFAARHDCGCKYRIWVQLLSADFIVLDSFHPEPVVIEQWSDAEWRKVSHTFSNYPAGVRYIRFQHGGKDTQFWAGWYGPRVTNSSITVEPELTGNCTSGRPGSRPIIAPTSGSGD</sequence>
<dbReference type="SUPFAM" id="SSF49785">
    <property type="entry name" value="Galactose-binding domain-like"/>
    <property type="match status" value="1"/>
</dbReference>
<evidence type="ECO:0000259" key="3">
    <source>
        <dbReference type="PROSITE" id="PS50181"/>
    </source>
</evidence>
<dbReference type="InterPro" id="IPR036047">
    <property type="entry name" value="F-box-like_dom_sf"/>
</dbReference>
<dbReference type="InterPro" id="IPR039752">
    <property type="entry name" value="F-box_only"/>
</dbReference>